<accession>A0ABR2ISX6</accession>
<dbReference type="EMBL" id="JAPCWZ010000004">
    <property type="protein sequence ID" value="KAK8867783.1"/>
    <property type="molecule type" value="Genomic_DNA"/>
</dbReference>
<dbReference type="Proteomes" id="UP001390339">
    <property type="component" value="Unassembled WGS sequence"/>
</dbReference>
<dbReference type="SUPFAM" id="SSF50475">
    <property type="entry name" value="FMN-binding split barrel"/>
    <property type="match status" value="1"/>
</dbReference>
<evidence type="ECO:0000313" key="2">
    <source>
        <dbReference type="EMBL" id="KAK8867783.1"/>
    </source>
</evidence>
<comment type="caution">
    <text evidence="2">The sequence shown here is derived from an EMBL/GenBank/DDBJ whole genome shotgun (WGS) entry which is preliminary data.</text>
</comment>
<protein>
    <submittedName>
        <fullName evidence="2">Pyridoxamine 5'-phosphate oxidase-domain-containing protein</fullName>
    </submittedName>
</protein>
<dbReference type="PANTHER" id="PTHR28243:SF1">
    <property type="entry name" value="PYRIDOXAMINE 5'-PHOSPHATE OXIDASE ALR4036 FAMILY FMN-BINDING DOMAIN-CONTAINING PROTEIN"/>
    <property type="match status" value="1"/>
</dbReference>
<dbReference type="Gene3D" id="2.30.110.10">
    <property type="entry name" value="Electron Transport, Fmn-binding Protein, Chain A"/>
    <property type="match status" value="1"/>
</dbReference>
<name>A0ABR2ISX6_9PEZI</name>
<evidence type="ECO:0000259" key="1">
    <source>
        <dbReference type="Pfam" id="PF12766"/>
    </source>
</evidence>
<dbReference type="PANTHER" id="PTHR28243">
    <property type="entry name" value="AGL049CP"/>
    <property type="match status" value="1"/>
</dbReference>
<proteinExistence type="predicted"/>
<organism evidence="2 3">
    <name type="scientific">Apiospora arundinis</name>
    <dbReference type="NCBI Taxonomy" id="335852"/>
    <lineage>
        <taxon>Eukaryota</taxon>
        <taxon>Fungi</taxon>
        <taxon>Dikarya</taxon>
        <taxon>Ascomycota</taxon>
        <taxon>Pezizomycotina</taxon>
        <taxon>Sordariomycetes</taxon>
        <taxon>Xylariomycetidae</taxon>
        <taxon>Amphisphaeriales</taxon>
        <taxon>Apiosporaceae</taxon>
        <taxon>Apiospora</taxon>
    </lineage>
</organism>
<dbReference type="InterPro" id="IPR012349">
    <property type="entry name" value="Split_barrel_FMN-bd"/>
</dbReference>
<feature type="domain" description="Pyridoxamine 5'-phosphate oxidase Alr4036 family FMN-binding" evidence="1">
    <location>
        <begin position="37"/>
        <end position="181"/>
    </location>
</feature>
<evidence type="ECO:0000313" key="3">
    <source>
        <dbReference type="Proteomes" id="UP001390339"/>
    </source>
</evidence>
<dbReference type="InterPro" id="IPR024624">
    <property type="entry name" value="Pyridox_Oxase_Alr4036_FMN-bd"/>
</dbReference>
<reference evidence="2 3" key="1">
    <citation type="journal article" date="2024" name="IMA Fungus">
        <title>Apiospora arundinis, a panoply of carbohydrate-active enzymes and secondary metabolites.</title>
        <authorList>
            <person name="Sorensen T."/>
            <person name="Petersen C."/>
            <person name="Muurmann A.T."/>
            <person name="Christiansen J.V."/>
            <person name="Brundto M.L."/>
            <person name="Overgaard C.K."/>
            <person name="Boysen A.T."/>
            <person name="Wollenberg R.D."/>
            <person name="Larsen T.O."/>
            <person name="Sorensen J.L."/>
            <person name="Nielsen K.L."/>
            <person name="Sondergaard T.E."/>
        </authorList>
    </citation>
    <scope>NUCLEOTIDE SEQUENCE [LARGE SCALE GENOMIC DNA]</scope>
    <source>
        <strain evidence="2 3">AAU 773</strain>
    </source>
</reference>
<keyword evidence="3" id="KW-1185">Reference proteome</keyword>
<dbReference type="Pfam" id="PF12766">
    <property type="entry name" value="Pyridox_oxase_2"/>
    <property type="match status" value="1"/>
</dbReference>
<gene>
    <name evidence="2" type="ORF">PGQ11_006361</name>
</gene>
<sequence length="319" mass="35073">MLSLPRLARSSPAKSSGRIAQVAAQLTVRRNMTSSRAPWHDLFMEHVESMSPPEFVLSTIRRVPASSASFGINDGHGFCLTPRARTCVYRGMWASMPVNPKNEAELNPDIYEADLLTFTTDVRMDKMPELWEDGAVAAAGGDSLMGNGASTGSGGGGPVEAVFWAKEPMVQWRIRGKAIVVGPDIDESDGGRAAQKELMSRMRKKEGGSDDQWSFAKEVTAHFGNLSPGMRGSFKNPPPGTPVDSPVDDGLELGQKVTDLHDKIARNNFRVVVIVPYEVDRTDLSDPERGRRWIYRLATDQKTNPESTEGSWEKVEVWP</sequence>